<proteinExistence type="predicted"/>
<comment type="caution">
    <text evidence="2">The sequence shown here is derived from an EMBL/GenBank/DDBJ whole genome shotgun (WGS) entry which is preliminary data.</text>
</comment>
<keyword evidence="3" id="KW-1185">Reference proteome</keyword>
<dbReference type="CDD" id="cd00093">
    <property type="entry name" value="HTH_XRE"/>
    <property type="match status" value="1"/>
</dbReference>
<organism evidence="2 3">
    <name type="scientific">Lentzea tibetensis</name>
    <dbReference type="NCBI Taxonomy" id="2591470"/>
    <lineage>
        <taxon>Bacteria</taxon>
        <taxon>Bacillati</taxon>
        <taxon>Actinomycetota</taxon>
        <taxon>Actinomycetes</taxon>
        <taxon>Pseudonocardiales</taxon>
        <taxon>Pseudonocardiaceae</taxon>
        <taxon>Lentzea</taxon>
    </lineage>
</organism>
<accession>A0A563EWP4</accession>
<protein>
    <submittedName>
        <fullName evidence="2">Uncharacterized protein</fullName>
    </submittedName>
</protein>
<dbReference type="RefSeq" id="WP_146350916.1">
    <property type="nucleotide sequence ID" value="NZ_VOBR01000006.1"/>
</dbReference>
<feature type="region of interest" description="Disordered" evidence="1">
    <location>
        <begin position="88"/>
        <end position="133"/>
    </location>
</feature>
<evidence type="ECO:0000313" key="2">
    <source>
        <dbReference type="EMBL" id="TWP52120.1"/>
    </source>
</evidence>
<dbReference type="Proteomes" id="UP000316639">
    <property type="component" value="Unassembled WGS sequence"/>
</dbReference>
<sequence length="286" mass="31749">MLTIYPPREELADLLVKGPFAEALRAAIQVRGLSLERLRHKLRTRGAPISITALSYWQSGRRRPERPESLRALAQLEEVLDLPENALSRLLGPPRPRGRVRPRQPEPRAAWDDSGLTLTGQHDRVETDPDGNVRGVRSRQLLQASTSGVDRWVLCHDTGSALASVAALRGCRVGRVARERTNGVLVAELLFDQSLTSGSSISIEYELTYPAGTREQTHFRRFPHRVHDYVLEIKFSRSPSHCEQFASGVGDGMLGGARPVMVDSWGYAHAAALDFGPGVFGVRWDF</sequence>
<evidence type="ECO:0000313" key="3">
    <source>
        <dbReference type="Proteomes" id="UP000316639"/>
    </source>
</evidence>
<dbReference type="AlphaFoldDB" id="A0A563EWP4"/>
<reference evidence="2 3" key="1">
    <citation type="submission" date="2019-07" db="EMBL/GenBank/DDBJ databases">
        <title>Lentzea xizangensis sp. nov., isolated from Qinghai-Tibetan Plateau Soils.</title>
        <authorList>
            <person name="Huang J."/>
        </authorList>
    </citation>
    <scope>NUCLEOTIDE SEQUENCE [LARGE SCALE GENOMIC DNA]</scope>
    <source>
        <strain evidence="2 3">FXJ1.1311</strain>
    </source>
</reference>
<dbReference type="EMBL" id="VOBR01000006">
    <property type="protein sequence ID" value="TWP52120.1"/>
    <property type="molecule type" value="Genomic_DNA"/>
</dbReference>
<dbReference type="InterPro" id="IPR001387">
    <property type="entry name" value="Cro/C1-type_HTH"/>
</dbReference>
<dbReference type="OrthoDB" id="3690688at2"/>
<gene>
    <name evidence="2" type="ORF">FKR81_11090</name>
</gene>
<name>A0A563EWP4_9PSEU</name>
<evidence type="ECO:0000256" key="1">
    <source>
        <dbReference type="SAM" id="MobiDB-lite"/>
    </source>
</evidence>